<accession>A0AA47MZH5</accession>
<dbReference type="InterPro" id="IPR050098">
    <property type="entry name" value="TFPI/VKTCI-like"/>
</dbReference>
<keyword evidence="7" id="KW-1185">Reference proteome</keyword>
<dbReference type="PANTHER" id="PTHR10083">
    <property type="entry name" value="KUNITZ-TYPE PROTEASE INHIBITOR-RELATED"/>
    <property type="match status" value="1"/>
</dbReference>
<evidence type="ECO:0000313" key="7">
    <source>
        <dbReference type="Proteomes" id="UP001174136"/>
    </source>
</evidence>
<protein>
    <submittedName>
        <fullName evidence="6">Kunitz-type serine protease inhibitor bitisilin-3</fullName>
    </submittedName>
</protein>
<dbReference type="Proteomes" id="UP001174136">
    <property type="component" value="Unassembled WGS sequence"/>
</dbReference>
<dbReference type="EMBL" id="JAOPHQ010001994">
    <property type="protein sequence ID" value="KAK0148877.1"/>
    <property type="molecule type" value="Genomic_DNA"/>
</dbReference>
<reference evidence="6" key="1">
    <citation type="journal article" date="2023" name="Front. Mar. Sci.">
        <title>A new Merluccius polli reference genome to investigate the effects of global change in West African waters.</title>
        <authorList>
            <person name="Mateo J.L."/>
            <person name="Blanco-Fernandez C."/>
            <person name="Garcia-Vazquez E."/>
            <person name="Machado-Schiaffino G."/>
        </authorList>
    </citation>
    <scope>NUCLEOTIDE SEQUENCE</scope>
    <source>
        <strain evidence="6">C29</strain>
        <tissue evidence="6">Fin</tissue>
    </source>
</reference>
<dbReference type="CDD" id="cd22593">
    <property type="entry name" value="Kunitz_conkunitzin"/>
    <property type="match status" value="1"/>
</dbReference>
<keyword evidence="3" id="KW-1015">Disulfide bond</keyword>
<dbReference type="AlphaFoldDB" id="A0AA47MZH5"/>
<evidence type="ECO:0000256" key="3">
    <source>
        <dbReference type="ARBA" id="ARBA00023157"/>
    </source>
</evidence>
<keyword evidence="4" id="KW-1133">Transmembrane helix</keyword>
<keyword evidence="4" id="KW-0812">Transmembrane</keyword>
<dbReference type="Pfam" id="PF00014">
    <property type="entry name" value="Kunitz_BPTI"/>
    <property type="match status" value="2"/>
</dbReference>
<feature type="domain" description="BPTI/Kunitz inhibitor" evidence="5">
    <location>
        <begin position="13"/>
        <end position="63"/>
    </location>
</feature>
<name>A0AA47MZH5_MERPO</name>
<dbReference type="InterPro" id="IPR020901">
    <property type="entry name" value="Prtase_inh_Kunz-CS"/>
</dbReference>
<evidence type="ECO:0000256" key="4">
    <source>
        <dbReference type="SAM" id="Phobius"/>
    </source>
</evidence>
<sequence length="175" mass="20254">MNECIYLFFTEYCNLRSDGGTGVDKDHFVYYDAVDGHCYPFIYNGEGGNQNRFKNEQECIRNCSAEAEARYPVDERTACHFPHLKGSEICRANVVRFYYDSVHDKCKSFMWKGCHGNGNRFLSAQMCNDTCDGIHDDGDRVEEFESDTPVGKYRNQIIYDISCILLFVFIYCIVL</sequence>
<dbReference type="GO" id="GO:0005615">
    <property type="term" value="C:extracellular space"/>
    <property type="evidence" value="ECO:0007669"/>
    <property type="project" value="TreeGrafter"/>
</dbReference>
<keyword evidence="4" id="KW-0472">Membrane</keyword>
<dbReference type="SUPFAM" id="SSF57362">
    <property type="entry name" value="BPTI-like"/>
    <property type="match status" value="2"/>
</dbReference>
<evidence type="ECO:0000259" key="5">
    <source>
        <dbReference type="PROSITE" id="PS50279"/>
    </source>
</evidence>
<evidence type="ECO:0000256" key="2">
    <source>
        <dbReference type="ARBA" id="ARBA00022900"/>
    </source>
</evidence>
<dbReference type="PANTHER" id="PTHR10083:SF328">
    <property type="entry name" value="TISSUE FACTOR PATHWAY INHIBITOR"/>
    <property type="match status" value="1"/>
</dbReference>
<evidence type="ECO:0000256" key="1">
    <source>
        <dbReference type="ARBA" id="ARBA00022690"/>
    </source>
</evidence>
<comment type="caution">
    <text evidence="6">The sequence shown here is derived from an EMBL/GenBank/DDBJ whole genome shotgun (WGS) entry which is preliminary data.</text>
</comment>
<proteinExistence type="predicted"/>
<organism evidence="6 7">
    <name type="scientific">Merluccius polli</name>
    <name type="common">Benguela hake</name>
    <name type="synonym">Merluccius cadenati</name>
    <dbReference type="NCBI Taxonomy" id="89951"/>
    <lineage>
        <taxon>Eukaryota</taxon>
        <taxon>Metazoa</taxon>
        <taxon>Chordata</taxon>
        <taxon>Craniata</taxon>
        <taxon>Vertebrata</taxon>
        <taxon>Euteleostomi</taxon>
        <taxon>Actinopterygii</taxon>
        <taxon>Neopterygii</taxon>
        <taxon>Teleostei</taxon>
        <taxon>Neoteleostei</taxon>
        <taxon>Acanthomorphata</taxon>
        <taxon>Zeiogadaria</taxon>
        <taxon>Gadariae</taxon>
        <taxon>Gadiformes</taxon>
        <taxon>Gadoidei</taxon>
        <taxon>Merlucciidae</taxon>
        <taxon>Merluccius</taxon>
    </lineage>
</organism>
<evidence type="ECO:0000313" key="6">
    <source>
        <dbReference type="EMBL" id="KAK0148877.1"/>
    </source>
</evidence>
<feature type="domain" description="BPTI/Kunitz inhibitor" evidence="5">
    <location>
        <begin position="79"/>
        <end position="131"/>
    </location>
</feature>
<dbReference type="PROSITE" id="PS50279">
    <property type="entry name" value="BPTI_KUNITZ_2"/>
    <property type="match status" value="2"/>
</dbReference>
<dbReference type="InterPro" id="IPR036880">
    <property type="entry name" value="Kunitz_BPTI_sf"/>
</dbReference>
<dbReference type="PROSITE" id="PS00280">
    <property type="entry name" value="BPTI_KUNITZ_1"/>
    <property type="match status" value="1"/>
</dbReference>
<gene>
    <name evidence="6" type="primary">VKT3</name>
    <name evidence="6" type="ORF">N1851_010731</name>
</gene>
<dbReference type="CDD" id="cd00109">
    <property type="entry name" value="Kunitz-type"/>
    <property type="match status" value="1"/>
</dbReference>
<keyword evidence="1" id="KW-0646">Protease inhibitor</keyword>
<dbReference type="SMART" id="SM00131">
    <property type="entry name" value="KU"/>
    <property type="match status" value="2"/>
</dbReference>
<feature type="transmembrane region" description="Helical" evidence="4">
    <location>
        <begin position="157"/>
        <end position="174"/>
    </location>
</feature>
<dbReference type="GO" id="GO:0004867">
    <property type="term" value="F:serine-type endopeptidase inhibitor activity"/>
    <property type="evidence" value="ECO:0007669"/>
    <property type="project" value="UniProtKB-KW"/>
</dbReference>
<dbReference type="InterPro" id="IPR002223">
    <property type="entry name" value="Kunitz_BPTI"/>
</dbReference>
<dbReference type="Gene3D" id="4.10.410.10">
    <property type="entry name" value="Pancreatic trypsin inhibitor Kunitz domain"/>
    <property type="match status" value="2"/>
</dbReference>
<keyword evidence="2" id="KW-0722">Serine protease inhibitor</keyword>